<dbReference type="GO" id="GO:0008270">
    <property type="term" value="F:zinc ion binding"/>
    <property type="evidence" value="ECO:0007669"/>
    <property type="project" value="UniProtKB-KW"/>
</dbReference>
<feature type="compositionally biased region" description="Basic and acidic residues" evidence="2">
    <location>
        <begin position="354"/>
        <end position="366"/>
    </location>
</feature>
<proteinExistence type="predicted"/>
<dbReference type="GO" id="GO:0003676">
    <property type="term" value="F:nucleic acid binding"/>
    <property type="evidence" value="ECO:0007669"/>
    <property type="project" value="InterPro"/>
</dbReference>
<dbReference type="SUPFAM" id="SSF57756">
    <property type="entry name" value="Retrovirus zinc finger-like domains"/>
    <property type="match status" value="2"/>
</dbReference>
<dbReference type="EMBL" id="BDIP01003084">
    <property type="protein sequence ID" value="GCA63319.1"/>
    <property type="molecule type" value="Genomic_DNA"/>
</dbReference>
<dbReference type="InterPro" id="IPR036875">
    <property type="entry name" value="Znf_CCHC_sf"/>
</dbReference>
<accession>A0A391NXY7</accession>
<dbReference type="PROSITE" id="PS50158">
    <property type="entry name" value="ZF_CCHC"/>
    <property type="match status" value="2"/>
</dbReference>
<feature type="region of interest" description="Disordered" evidence="2">
    <location>
        <begin position="184"/>
        <end position="226"/>
    </location>
</feature>
<gene>
    <name evidence="4" type="ORF">KIPB_009247</name>
</gene>
<feature type="region of interest" description="Disordered" evidence="2">
    <location>
        <begin position="338"/>
        <end position="373"/>
    </location>
</feature>
<dbReference type="SMART" id="SM00343">
    <property type="entry name" value="ZnF_C2HC"/>
    <property type="match status" value="2"/>
</dbReference>
<evidence type="ECO:0000256" key="2">
    <source>
        <dbReference type="SAM" id="MobiDB-lite"/>
    </source>
</evidence>
<dbReference type="PROSITE" id="PS00141">
    <property type="entry name" value="ASP_PROTEASE"/>
    <property type="match status" value="1"/>
</dbReference>
<evidence type="ECO:0000256" key="1">
    <source>
        <dbReference type="PROSITE-ProRule" id="PRU00047"/>
    </source>
</evidence>
<keyword evidence="1" id="KW-0479">Metal-binding</keyword>
<dbReference type="AlphaFoldDB" id="A0A391NXY7"/>
<dbReference type="InterPro" id="IPR001969">
    <property type="entry name" value="Aspartic_peptidase_AS"/>
</dbReference>
<feature type="domain" description="CCHC-type" evidence="3">
    <location>
        <begin position="166"/>
        <end position="180"/>
    </location>
</feature>
<name>A0A391NXY7_9EUKA</name>
<dbReference type="GO" id="GO:0004190">
    <property type="term" value="F:aspartic-type endopeptidase activity"/>
    <property type="evidence" value="ECO:0007669"/>
    <property type="project" value="InterPro"/>
</dbReference>
<keyword evidence="1" id="KW-0862">Zinc</keyword>
<evidence type="ECO:0000313" key="5">
    <source>
        <dbReference type="Proteomes" id="UP000265618"/>
    </source>
</evidence>
<feature type="domain" description="CCHC-type" evidence="3">
    <location>
        <begin position="231"/>
        <end position="245"/>
    </location>
</feature>
<feature type="non-terminal residue" evidence="4">
    <location>
        <position position="1"/>
    </location>
</feature>
<keyword evidence="5" id="KW-1185">Reference proteome</keyword>
<dbReference type="Proteomes" id="UP000265618">
    <property type="component" value="Unassembled WGS sequence"/>
</dbReference>
<evidence type="ECO:0000259" key="3">
    <source>
        <dbReference type="PROSITE" id="PS50158"/>
    </source>
</evidence>
<keyword evidence="1" id="KW-0863">Zinc-finger</keyword>
<dbReference type="Pfam" id="PF00098">
    <property type="entry name" value="zf-CCHC"/>
    <property type="match status" value="2"/>
</dbReference>
<reference evidence="4 5" key="1">
    <citation type="journal article" date="2018" name="PLoS ONE">
        <title>The draft genome of Kipferlia bialata reveals reductive genome evolution in fornicate parasites.</title>
        <authorList>
            <person name="Tanifuji G."/>
            <person name="Takabayashi S."/>
            <person name="Kume K."/>
            <person name="Takagi M."/>
            <person name="Nakayama T."/>
            <person name="Kamikawa R."/>
            <person name="Inagaki Y."/>
            <person name="Hashimoto T."/>
        </authorList>
    </citation>
    <scope>NUCLEOTIDE SEQUENCE [LARGE SCALE GENOMIC DNA]</scope>
    <source>
        <strain evidence="4">NY0173</strain>
    </source>
</reference>
<feature type="region of interest" description="Disordered" evidence="2">
    <location>
        <begin position="126"/>
        <end position="157"/>
    </location>
</feature>
<comment type="caution">
    <text evidence="4">The sequence shown here is derived from an EMBL/GenBank/DDBJ whole genome shotgun (WGS) entry which is preliminary data.</text>
</comment>
<feature type="compositionally biased region" description="Polar residues" evidence="2">
    <location>
        <begin position="339"/>
        <end position="353"/>
    </location>
</feature>
<dbReference type="Gene3D" id="4.10.60.10">
    <property type="entry name" value="Zinc finger, CCHC-type"/>
    <property type="match status" value="1"/>
</dbReference>
<dbReference type="GO" id="GO:0006508">
    <property type="term" value="P:proteolysis"/>
    <property type="evidence" value="ECO:0007669"/>
    <property type="project" value="InterPro"/>
</dbReference>
<organism evidence="4 5">
    <name type="scientific">Kipferlia bialata</name>
    <dbReference type="NCBI Taxonomy" id="797122"/>
    <lineage>
        <taxon>Eukaryota</taxon>
        <taxon>Metamonada</taxon>
        <taxon>Carpediemonas-like organisms</taxon>
        <taxon>Kipferlia</taxon>
    </lineage>
</organism>
<protein>
    <recommendedName>
        <fullName evidence="3">CCHC-type domain-containing protein</fullName>
    </recommendedName>
</protein>
<evidence type="ECO:0000313" key="4">
    <source>
        <dbReference type="EMBL" id="GCA63319.1"/>
    </source>
</evidence>
<sequence length="494" mass="53964">KYKPEDFEGLLNISLEAVANISEAYALVANMGARPGLGMGYPLGGSAMPYDPYGLGGPMSMQMPQPSVPFYQYGQAYGQGQSLYQVQQMQHLQQMQQQIQQQMQQLQHPQSHAQQWMQQPQYVPARLGQQGQQGQKDWGGRQNGQGNDQRQIKRQVQAQDKAQGLCFHCHKSGHLRRDCPLRARQSGQPAPVTIPKGAAQGQTVPMAASRPAQGQRPPVQPPSSAPRKTWCFKCGDPNHLAPQCPHKNIEGQPHRFDGPGVHAIDTFYYCPKASVAVDSGLESVFSVSAERVQVETESEHVTDRLVETADVDGDVVSSISIDDDDTVMEEQVNAVEQPEPSTVSSVMSFTDGPTDTRTEVSKDEQSKQTMKPRTHEPIARVLVQSGIYRGFTEALFDTGAQISLIDRHYAQHLLSRGADPISPDKTTIHVACADGSPLDTDGTMMLEITCPSAGIALGTVAKVPVWVCSISRPLILSYEACRSLGVFVQHPDVG</sequence>
<dbReference type="InterPro" id="IPR001878">
    <property type="entry name" value="Znf_CCHC"/>
</dbReference>